<comment type="caution">
    <text evidence="3">The sequence shown here is derived from an EMBL/GenBank/DDBJ whole genome shotgun (WGS) entry which is preliminary data.</text>
</comment>
<dbReference type="PROSITE" id="PS00101">
    <property type="entry name" value="HEXAPEP_TRANSFERASES"/>
    <property type="match status" value="1"/>
</dbReference>
<name>A0ABR0EP32_ZASCE</name>
<dbReference type="EMBL" id="JAXOVC010000004">
    <property type="protein sequence ID" value="KAK4503227.1"/>
    <property type="molecule type" value="Genomic_DNA"/>
</dbReference>
<evidence type="ECO:0000313" key="4">
    <source>
        <dbReference type="Proteomes" id="UP001305779"/>
    </source>
</evidence>
<sequence length="189" mass="19748">MSENKAPKKLSIVNDKTPLAPPAETEEADEELFAEEAWVEPPIHIDYGVNVELGNNVFLNFNTTIVDTGKVKIGARTLFGPNVSLYGGGHPLDPEVRNGTKGPEFGGDITIEEDCWIGGNVTVLPNVTIGQGSTIGAGAVVTKDIPPYSVAVGNPARVIKKAPTGTDEARTSGALAALERDEAAGKGVD</sequence>
<evidence type="ECO:0000256" key="1">
    <source>
        <dbReference type="ARBA" id="ARBA00022679"/>
    </source>
</evidence>
<proteinExistence type="predicted"/>
<dbReference type="CDD" id="cd03357">
    <property type="entry name" value="LbH_MAT_GAT"/>
    <property type="match status" value="1"/>
</dbReference>
<dbReference type="InterPro" id="IPR018357">
    <property type="entry name" value="Hexapep_transf_CS"/>
</dbReference>
<evidence type="ECO:0000313" key="3">
    <source>
        <dbReference type="EMBL" id="KAK4503227.1"/>
    </source>
</evidence>
<feature type="region of interest" description="Disordered" evidence="2">
    <location>
        <begin position="1"/>
        <end position="30"/>
    </location>
</feature>
<keyword evidence="1" id="KW-0808">Transferase</keyword>
<reference evidence="3 4" key="1">
    <citation type="journal article" date="2023" name="G3 (Bethesda)">
        <title>A chromosome-level genome assembly of Zasmidium syzygii isolated from banana leaves.</title>
        <authorList>
            <person name="van Westerhoven A.C."/>
            <person name="Mehrabi R."/>
            <person name="Talebi R."/>
            <person name="Steentjes M.B.F."/>
            <person name="Corcolon B."/>
            <person name="Chong P.A."/>
            <person name="Kema G.H.J."/>
            <person name="Seidl M.F."/>
        </authorList>
    </citation>
    <scope>NUCLEOTIDE SEQUENCE [LARGE SCALE GENOMIC DNA]</scope>
    <source>
        <strain evidence="3 4">P124</strain>
    </source>
</reference>
<dbReference type="PANTHER" id="PTHR23416">
    <property type="entry name" value="SIALIC ACID SYNTHASE-RELATED"/>
    <property type="match status" value="1"/>
</dbReference>
<keyword evidence="4" id="KW-1185">Reference proteome</keyword>
<evidence type="ECO:0000256" key="2">
    <source>
        <dbReference type="SAM" id="MobiDB-lite"/>
    </source>
</evidence>
<dbReference type="SUPFAM" id="SSF51161">
    <property type="entry name" value="Trimeric LpxA-like enzymes"/>
    <property type="match status" value="1"/>
</dbReference>
<protein>
    <recommendedName>
        <fullName evidence="5">Mannose-1-phosphate guanylyltransferase</fullName>
    </recommendedName>
</protein>
<dbReference type="InterPro" id="IPR001451">
    <property type="entry name" value="Hexapep"/>
</dbReference>
<dbReference type="Pfam" id="PF00132">
    <property type="entry name" value="Hexapep"/>
    <property type="match status" value="1"/>
</dbReference>
<dbReference type="InterPro" id="IPR011004">
    <property type="entry name" value="Trimer_LpxA-like_sf"/>
</dbReference>
<feature type="compositionally biased region" description="Basic and acidic residues" evidence="2">
    <location>
        <begin position="178"/>
        <end position="189"/>
    </location>
</feature>
<dbReference type="PANTHER" id="PTHR23416:SF54">
    <property type="entry name" value="ACETYLTRANSFERASE, CYSE_LACA_LPXA_NODL FAMILY (AFU_ORTHOLOGUE AFUA_2G08430)-RELATED"/>
    <property type="match status" value="1"/>
</dbReference>
<dbReference type="InterPro" id="IPR051159">
    <property type="entry name" value="Hexapeptide_acetyltransf"/>
</dbReference>
<feature type="region of interest" description="Disordered" evidence="2">
    <location>
        <begin position="163"/>
        <end position="189"/>
    </location>
</feature>
<gene>
    <name evidence="3" type="ORF">PRZ48_006655</name>
</gene>
<evidence type="ECO:0008006" key="5">
    <source>
        <dbReference type="Google" id="ProtNLM"/>
    </source>
</evidence>
<dbReference type="Proteomes" id="UP001305779">
    <property type="component" value="Unassembled WGS sequence"/>
</dbReference>
<dbReference type="Gene3D" id="2.160.10.10">
    <property type="entry name" value="Hexapeptide repeat proteins"/>
    <property type="match status" value="1"/>
</dbReference>
<organism evidence="3 4">
    <name type="scientific">Zasmidium cellare</name>
    <name type="common">Wine cellar mold</name>
    <name type="synonym">Racodium cellare</name>
    <dbReference type="NCBI Taxonomy" id="395010"/>
    <lineage>
        <taxon>Eukaryota</taxon>
        <taxon>Fungi</taxon>
        <taxon>Dikarya</taxon>
        <taxon>Ascomycota</taxon>
        <taxon>Pezizomycotina</taxon>
        <taxon>Dothideomycetes</taxon>
        <taxon>Dothideomycetidae</taxon>
        <taxon>Mycosphaerellales</taxon>
        <taxon>Mycosphaerellaceae</taxon>
        <taxon>Zasmidium</taxon>
    </lineage>
</organism>
<accession>A0ABR0EP32</accession>